<dbReference type="InterPro" id="IPR043128">
    <property type="entry name" value="Rev_trsase/Diguanyl_cyclase"/>
</dbReference>
<keyword evidence="1" id="KW-0472">Membrane</keyword>
<keyword evidence="1" id="KW-0812">Transmembrane</keyword>
<name>A0A3S8ZVK4_9NEIS</name>
<accession>A0A3S8ZVK4</accession>
<dbReference type="KEGG" id="iod:EJO50_14340"/>
<dbReference type="GO" id="GO:0071111">
    <property type="term" value="F:cyclic-guanylate-specific phosphodiesterase activity"/>
    <property type="evidence" value="ECO:0007669"/>
    <property type="project" value="InterPro"/>
</dbReference>
<protein>
    <submittedName>
        <fullName evidence="5">EAL domain-containing protein</fullName>
    </submittedName>
</protein>
<dbReference type="SUPFAM" id="SSF141868">
    <property type="entry name" value="EAL domain-like"/>
    <property type="match status" value="1"/>
</dbReference>
<dbReference type="Proteomes" id="UP000282438">
    <property type="component" value="Chromosome"/>
</dbReference>
<proteinExistence type="predicted"/>
<dbReference type="SMART" id="SM00267">
    <property type="entry name" value="GGDEF"/>
    <property type="match status" value="1"/>
</dbReference>
<dbReference type="InterPro" id="IPR035919">
    <property type="entry name" value="EAL_sf"/>
</dbReference>
<dbReference type="SMART" id="SM00052">
    <property type="entry name" value="EAL"/>
    <property type="match status" value="1"/>
</dbReference>
<feature type="transmembrane region" description="Helical" evidence="1">
    <location>
        <begin position="258"/>
        <end position="287"/>
    </location>
</feature>
<feature type="domain" description="HAMP" evidence="3">
    <location>
        <begin position="284"/>
        <end position="337"/>
    </location>
</feature>
<dbReference type="InterPro" id="IPR000160">
    <property type="entry name" value="GGDEF_dom"/>
</dbReference>
<dbReference type="GO" id="GO:0007165">
    <property type="term" value="P:signal transduction"/>
    <property type="evidence" value="ECO:0007669"/>
    <property type="project" value="InterPro"/>
</dbReference>
<dbReference type="PROSITE" id="PS50883">
    <property type="entry name" value="EAL"/>
    <property type="match status" value="1"/>
</dbReference>
<dbReference type="InterPro" id="IPR003660">
    <property type="entry name" value="HAMP_dom"/>
</dbReference>
<keyword evidence="6" id="KW-1185">Reference proteome</keyword>
<dbReference type="Pfam" id="PF05228">
    <property type="entry name" value="CHASE4"/>
    <property type="match status" value="1"/>
</dbReference>
<dbReference type="GO" id="GO:0016020">
    <property type="term" value="C:membrane"/>
    <property type="evidence" value="ECO:0007669"/>
    <property type="project" value="InterPro"/>
</dbReference>
<dbReference type="PANTHER" id="PTHR33121">
    <property type="entry name" value="CYCLIC DI-GMP PHOSPHODIESTERASE PDEF"/>
    <property type="match status" value="1"/>
</dbReference>
<feature type="transmembrane region" description="Helical" evidence="1">
    <location>
        <begin position="12"/>
        <end position="32"/>
    </location>
</feature>
<dbReference type="InterPro" id="IPR001633">
    <property type="entry name" value="EAL_dom"/>
</dbReference>
<dbReference type="InterPro" id="IPR050706">
    <property type="entry name" value="Cyclic-di-GMP_PDE-like"/>
</dbReference>
<dbReference type="InterPro" id="IPR029787">
    <property type="entry name" value="Nucleotide_cyclase"/>
</dbReference>
<dbReference type="PANTHER" id="PTHR33121:SF70">
    <property type="entry name" value="SIGNALING PROTEIN YKOW"/>
    <property type="match status" value="1"/>
</dbReference>
<dbReference type="NCBIfam" id="TIGR00254">
    <property type="entry name" value="GGDEF"/>
    <property type="match status" value="1"/>
</dbReference>
<dbReference type="AlphaFoldDB" id="A0A3S8ZVK4"/>
<feature type="domain" description="EAL" evidence="2">
    <location>
        <begin position="519"/>
        <end position="770"/>
    </location>
</feature>
<reference evidence="5 6" key="1">
    <citation type="submission" date="2018-12" db="EMBL/GenBank/DDBJ databases">
        <title>Complete genome sequence of Iodobacter sp. H11R3.</title>
        <authorList>
            <person name="Bae J.-W."/>
        </authorList>
    </citation>
    <scope>NUCLEOTIDE SEQUENCE [LARGE SCALE GENOMIC DNA]</scope>
    <source>
        <strain evidence="5 6">H11R3</strain>
    </source>
</reference>
<evidence type="ECO:0000313" key="5">
    <source>
        <dbReference type="EMBL" id="AZN37550.1"/>
    </source>
</evidence>
<feature type="domain" description="GGDEF" evidence="4">
    <location>
        <begin position="374"/>
        <end position="510"/>
    </location>
</feature>
<dbReference type="CDD" id="cd01948">
    <property type="entry name" value="EAL"/>
    <property type="match status" value="1"/>
</dbReference>
<evidence type="ECO:0000256" key="1">
    <source>
        <dbReference type="SAM" id="Phobius"/>
    </source>
</evidence>
<dbReference type="Pfam" id="PF00563">
    <property type="entry name" value="EAL"/>
    <property type="match status" value="1"/>
</dbReference>
<dbReference type="PROSITE" id="PS50887">
    <property type="entry name" value="GGDEF"/>
    <property type="match status" value="1"/>
</dbReference>
<dbReference type="PROSITE" id="PS50885">
    <property type="entry name" value="HAMP"/>
    <property type="match status" value="1"/>
</dbReference>
<dbReference type="Pfam" id="PF00990">
    <property type="entry name" value="GGDEF"/>
    <property type="match status" value="1"/>
</dbReference>
<evidence type="ECO:0000259" key="3">
    <source>
        <dbReference type="PROSITE" id="PS50885"/>
    </source>
</evidence>
<dbReference type="CDD" id="cd01949">
    <property type="entry name" value="GGDEF"/>
    <property type="match status" value="1"/>
</dbReference>
<dbReference type="OrthoDB" id="9759607at2"/>
<gene>
    <name evidence="5" type="ORF">EJO50_14340</name>
</gene>
<dbReference type="EMBL" id="CP034433">
    <property type="protein sequence ID" value="AZN37550.1"/>
    <property type="molecule type" value="Genomic_DNA"/>
</dbReference>
<dbReference type="Gene3D" id="3.20.20.450">
    <property type="entry name" value="EAL domain"/>
    <property type="match status" value="1"/>
</dbReference>
<keyword evidence="1" id="KW-1133">Transmembrane helix</keyword>
<sequence length="780" mass="87998">MISKLKIKVLRLLGISLLVAVGFGSYFSYQILSEKFTQFEKRSIRSDLDVANLLINEQLITHKKFVNDYSVWDDTYTFMGNGNTNYITSNYTYEAISNMGNDFILLIHPDGKVALSAILSDFLGLPPGQSIINSGSNATNTLLKKLNLKKEMAVNKSRSAIYFINNQAFIMAFAPIIKSNGSGPPVGMSIMGRHINASRLAHMQELSRTPFKILPPNGSGENIIFDHQRYSATRLTKDAIPFTISIDSTRPLYKEGQFAYILLLINLISVWAISLVLVMLGLGYLVIKRITLYSQKLHRIRLGDFSDGRLPHSGIDEIDFLALSVNELLDEIENQHHKLIRDALNDPLTSLGNRNRLNEQLKLSLSLLRRKSVKSICLLLIDLDGFKMINDVHGHPAGDQLLIVLSKRIMDTIRESDCAVRLGGDEFAILLTNPQNITLAEQITERIRIQLSLPVEFGNKLLHVSASIGLVYLEEDISPDMLPENLLKKADIAMYQAKQAGRDRVVIFDQQMEFLLAEYEKIENDLRSSVNDELIDVSFQPILSADGKKLESLEVLGRWFHPQLGLISPDRFIPIAENSRLIRRYTLGVLKKACMVTKMEYAVYPDLHLSVNISVQEILENGFFDDLHAILLETDYPPHLLNLEVTESLFAKNEAELIIPMQQCCELGIKFHIDDFGTGYSSLARLHTLPIDMLKIDRTFVKRIGEGGETLIRAVIEMAHGLNMKVICEGVETIEQAHCITELGGDYIQGYLYSRPMAIAELSMWLYKFTHKKTDLKNLP</sequence>
<evidence type="ECO:0000259" key="2">
    <source>
        <dbReference type="PROSITE" id="PS50883"/>
    </source>
</evidence>
<evidence type="ECO:0000313" key="6">
    <source>
        <dbReference type="Proteomes" id="UP000282438"/>
    </source>
</evidence>
<evidence type="ECO:0000259" key="4">
    <source>
        <dbReference type="PROSITE" id="PS50887"/>
    </source>
</evidence>
<dbReference type="SUPFAM" id="SSF55073">
    <property type="entry name" value="Nucleotide cyclase"/>
    <property type="match status" value="1"/>
</dbReference>
<dbReference type="FunFam" id="3.30.70.270:FF:000001">
    <property type="entry name" value="Diguanylate cyclase domain protein"/>
    <property type="match status" value="1"/>
</dbReference>
<dbReference type="RefSeq" id="WP_125975292.1">
    <property type="nucleotide sequence ID" value="NZ_CP034433.1"/>
</dbReference>
<dbReference type="CDD" id="cd06225">
    <property type="entry name" value="HAMP"/>
    <property type="match status" value="1"/>
</dbReference>
<dbReference type="Gene3D" id="3.30.70.270">
    <property type="match status" value="1"/>
</dbReference>
<dbReference type="InterPro" id="IPR007892">
    <property type="entry name" value="CHASE4"/>
</dbReference>
<organism evidence="5 6">
    <name type="scientific">Iodobacter ciconiae</name>
    <dbReference type="NCBI Taxonomy" id="2496266"/>
    <lineage>
        <taxon>Bacteria</taxon>
        <taxon>Pseudomonadati</taxon>
        <taxon>Pseudomonadota</taxon>
        <taxon>Betaproteobacteria</taxon>
        <taxon>Neisseriales</taxon>
        <taxon>Chitinibacteraceae</taxon>
        <taxon>Iodobacter</taxon>
    </lineage>
</organism>